<accession>J3LQ94</accession>
<evidence type="ECO:0000256" key="5">
    <source>
        <dbReference type="ARBA" id="ARBA00022989"/>
    </source>
</evidence>
<reference evidence="9" key="2">
    <citation type="submission" date="2013-04" db="UniProtKB">
        <authorList>
            <consortium name="EnsemblPlants"/>
        </authorList>
    </citation>
    <scope>IDENTIFICATION</scope>
</reference>
<dbReference type="Proteomes" id="UP000006038">
    <property type="component" value="Chromosome 3"/>
</dbReference>
<dbReference type="Pfam" id="PF00083">
    <property type="entry name" value="Sugar_tr"/>
    <property type="match status" value="1"/>
</dbReference>
<dbReference type="AlphaFoldDB" id="J3LQ94"/>
<keyword evidence="6 7" id="KW-0472">Membrane</keyword>
<evidence type="ECO:0000256" key="1">
    <source>
        <dbReference type="ARBA" id="ARBA00004141"/>
    </source>
</evidence>
<dbReference type="PANTHER" id="PTHR23500">
    <property type="entry name" value="SOLUTE CARRIER FAMILY 2, FACILITATED GLUCOSE TRANSPORTER"/>
    <property type="match status" value="1"/>
</dbReference>
<dbReference type="InterPro" id="IPR045262">
    <property type="entry name" value="STP/PLT_plant"/>
</dbReference>
<dbReference type="EnsemblPlants" id="OB03G32200.1">
    <property type="protein sequence ID" value="OB03G32200.1"/>
    <property type="gene ID" value="OB03G32200"/>
</dbReference>
<reference evidence="9" key="1">
    <citation type="journal article" date="2013" name="Nat. Commun.">
        <title>Whole-genome sequencing of Oryza brachyantha reveals mechanisms underlying Oryza genome evolution.</title>
        <authorList>
            <person name="Chen J."/>
            <person name="Huang Q."/>
            <person name="Gao D."/>
            <person name="Wang J."/>
            <person name="Lang Y."/>
            <person name="Liu T."/>
            <person name="Li B."/>
            <person name="Bai Z."/>
            <person name="Luis Goicoechea J."/>
            <person name="Liang C."/>
            <person name="Chen C."/>
            <person name="Zhang W."/>
            <person name="Sun S."/>
            <person name="Liao Y."/>
            <person name="Zhang X."/>
            <person name="Yang L."/>
            <person name="Song C."/>
            <person name="Wang M."/>
            <person name="Shi J."/>
            <person name="Liu G."/>
            <person name="Liu J."/>
            <person name="Zhou H."/>
            <person name="Zhou W."/>
            <person name="Yu Q."/>
            <person name="An N."/>
            <person name="Chen Y."/>
            <person name="Cai Q."/>
            <person name="Wang B."/>
            <person name="Liu B."/>
            <person name="Min J."/>
            <person name="Huang Y."/>
            <person name="Wu H."/>
            <person name="Li Z."/>
            <person name="Zhang Y."/>
            <person name="Yin Y."/>
            <person name="Song W."/>
            <person name="Jiang J."/>
            <person name="Jackson S.A."/>
            <person name="Wing R.A."/>
            <person name="Wang J."/>
            <person name="Chen M."/>
        </authorList>
    </citation>
    <scope>NUCLEOTIDE SEQUENCE [LARGE SCALE GENOMIC DNA]</scope>
    <source>
        <strain evidence="9">cv. IRGC 101232</strain>
    </source>
</reference>
<evidence type="ECO:0000259" key="8">
    <source>
        <dbReference type="PROSITE" id="PS50850"/>
    </source>
</evidence>
<dbReference type="Gramene" id="OB03G32200.1">
    <property type="protein sequence ID" value="OB03G32200.1"/>
    <property type="gene ID" value="OB03G32200"/>
</dbReference>
<protein>
    <recommendedName>
        <fullName evidence="8">Major facilitator superfamily (MFS) profile domain-containing protein</fullName>
    </recommendedName>
</protein>
<dbReference type="eggNOG" id="KOG0254">
    <property type="taxonomic scope" value="Eukaryota"/>
</dbReference>
<dbReference type="GO" id="GO:0015144">
    <property type="term" value="F:carbohydrate transmembrane transporter activity"/>
    <property type="evidence" value="ECO:0007669"/>
    <property type="project" value="InterPro"/>
</dbReference>
<comment type="subcellular location">
    <subcellularLocation>
        <location evidence="1">Membrane</location>
        <topology evidence="1">Multi-pass membrane protein</topology>
    </subcellularLocation>
</comment>
<evidence type="ECO:0000256" key="4">
    <source>
        <dbReference type="ARBA" id="ARBA00022692"/>
    </source>
</evidence>
<dbReference type="OMA" id="NIHINAY"/>
<proteinExistence type="inferred from homology"/>
<evidence type="ECO:0000313" key="9">
    <source>
        <dbReference type="EnsemblPlants" id="OB03G32200.1"/>
    </source>
</evidence>
<dbReference type="PANTHER" id="PTHR23500:SF545">
    <property type="entry name" value="SUGAR TRANSPORT PROTEIN MST2"/>
    <property type="match status" value="1"/>
</dbReference>
<evidence type="ECO:0000256" key="6">
    <source>
        <dbReference type="ARBA" id="ARBA00023136"/>
    </source>
</evidence>
<dbReference type="HOGENOM" id="CLU_109992_0_0_1"/>
<feature type="transmembrane region" description="Helical" evidence="7">
    <location>
        <begin position="33"/>
        <end position="56"/>
    </location>
</feature>
<feature type="transmembrane region" description="Helical" evidence="7">
    <location>
        <begin position="154"/>
        <end position="173"/>
    </location>
</feature>
<feature type="domain" description="Major facilitator superfamily (MFS) profile" evidence="8">
    <location>
        <begin position="1"/>
        <end position="219"/>
    </location>
</feature>
<evidence type="ECO:0000313" key="10">
    <source>
        <dbReference type="Proteomes" id="UP000006038"/>
    </source>
</evidence>
<comment type="similarity">
    <text evidence="2">Belongs to the major facilitator superfamily. Sugar transporter (TC 2.A.1.1) family.</text>
</comment>
<evidence type="ECO:0000256" key="7">
    <source>
        <dbReference type="SAM" id="Phobius"/>
    </source>
</evidence>
<dbReference type="PROSITE" id="PS50850">
    <property type="entry name" value="MFS"/>
    <property type="match status" value="1"/>
</dbReference>
<dbReference type="Gene3D" id="1.20.1250.20">
    <property type="entry name" value="MFS general substrate transporter like domains"/>
    <property type="match status" value="1"/>
</dbReference>
<dbReference type="STRING" id="4533.J3LQ94"/>
<name>J3LQ94_ORYBR</name>
<evidence type="ECO:0000256" key="3">
    <source>
        <dbReference type="ARBA" id="ARBA00022448"/>
    </source>
</evidence>
<feature type="transmembrane region" description="Helical" evidence="7">
    <location>
        <begin position="88"/>
        <end position="109"/>
    </location>
</feature>
<dbReference type="InterPro" id="IPR005828">
    <property type="entry name" value="MFS_sugar_transport-like"/>
</dbReference>
<dbReference type="InterPro" id="IPR020846">
    <property type="entry name" value="MFS_dom"/>
</dbReference>
<keyword evidence="4 7" id="KW-0812">Transmembrane</keyword>
<keyword evidence="5 7" id="KW-1133">Transmembrane helix</keyword>
<dbReference type="InterPro" id="IPR036259">
    <property type="entry name" value="MFS_trans_sf"/>
</dbReference>
<keyword evidence="10" id="KW-1185">Reference proteome</keyword>
<evidence type="ECO:0000256" key="2">
    <source>
        <dbReference type="ARBA" id="ARBA00010992"/>
    </source>
</evidence>
<dbReference type="GO" id="GO:0016020">
    <property type="term" value="C:membrane"/>
    <property type="evidence" value="ECO:0007669"/>
    <property type="project" value="UniProtKB-SubCell"/>
</dbReference>
<feature type="transmembrane region" description="Helical" evidence="7">
    <location>
        <begin position="121"/>
        <end position="142"/>
    </location>
</feature>
<sequence length="219" mass="23333">MDMFLEKFFPSVLHHEQTAQGTSQYCKFNSQPLTAFTSSLYLAALIASLFVASFTLAMGRKWSMFGGGVSFLAGATLNGAAQNIAMLVAGRVLLGIGVAFAGLSIPIYLSELAPPRLRGMLNIVLQLMITVGIFSANLVNFGAAKIKGGWGWRLSLGLAAVPACAITVGSIFLPDSPNSLINSGRHEEARRVLCLLVDLSVSRYLGKDITTVILSVIHL</sequence>
<organism evidence="9">
    <name type="scientific">Oryza brachyantha</name>
    <name type="common">malo sina</name>
    <dbReference type="NCBI Taxonomy" id="4533"/>
    <lineage>
        <taxon>Eukaryota</taxon>
        <taxon>Viridiplantae</taxon>
        <taxon>Streptophyta</taxon>
        <taxon>Embryophyta</taxon>
        <taxon>Tracheophyta</taxon>
        <taxon>Spermatophyta</taxon>
        <taxon>Magnoliopsida</taxon>
        <taxon>Liliopsida</taxon>
        <taxon>Poales</taxon>
        <taxon>Poaceae</taxon>
        <taxon>BOP clade</taxon>
        <taxon>Oryzoideae</taxon>
        <taxon>Oryzeae</taxon>
        <taxon>Oryzinae</taxon>
        <taxon>Oryza</taxon>
    </lineage>
</organism>
<dbReference type="SUPFAM" id="SSF103473">
    <property type="entry name" value="MFS general substrate transporter"/>
    <property type="match status" value="1"/>
</dbReference>
<keyword evidence="3" id="KW-0813">Transport</keyword>